<sequence length="157" mass="18005">MSRSYSYLPTQRQNSNHLIRVLLKALSHTTKRLMRSVLAKIDNDDTIDAAQVCKNVNVLDAIRFKKCGILTDIDNMDSEDEDDRPLSEIRDLMLMTQERLGLKELMTVDEYLDMNSDLPVCEEFGDDWERQLIEEAKNSKDGEIKSSVVGSDSEDME</sequence>
<accession>A0AAN8GCA0</accession>
<dbReference type="EMBL" id="JAZGQO010000018">
    <property type="protein sequence ID" value="KAK6168066.1"/>
    <property type="molecule type" value="Genomic_DNA"/>
</dbReference>
<keyword evidence="3" id="KW-1185">Reference proteome</keyword>
<name>A0AAN8GCA0_PATCE</name>
<proteinExistence type="predicted"/>
<organism evidence="2 3">
    <name type="scientific">Patella caerulea</name>
    <name type="common">Rayed Mediterranean limpet</name>
    <dbReference type="NCBI Taxonomy" id="87958"/>
    <lineage>
        <taxon>Eukaryota</taxon>
        <taxon>Metazoa</taxon>
        <taxon>Spiralia</taxon>
        <taxon>Lophotrochozoa</taxon>
        <taxon>Mollusca</taxon>
        <taxon>Gastropoda</taxon>
        <taxon>Patellogastropoda</taxon>
        <taxon>Patelloidea</taxon>
        <taxon>Patellidae</taxon>
        <taxon>Patella</taxon>
    </lineage>
</organism>
<feature type="region of interest" description="Disordered" evidence="1">
    <location>
        <begin position="135"/>
        <end position="157"/>
    </location>
</feature>
<gene>
    <name evidence="2" type="ORF">SNE40_021965</name>
</gene>
<dbReference type="AlphaFoldDB" id="A0AAN8GCA0"/>
<reference evidence="2 3" key="1">
    <citation type="submission" date="2024-01" db="EMBL/GenBank/DDBJ databases">
        <title>The genome of the rayed Mediterranean limpet Patella caerulea (Linnaeus, 1758).</title>
        <authorList>
            <person name="Anh-Thu Weber A."/>
            <person name="Halstead-Nussloch G."/>
        </authorList>
    </citation>
    <scope>NUCLEOTIDE SEQUENCE [LARGE SCALE GENOMIC DNA]</scope>
    <source>
        <strain evidence="2">AATW-2023a</strain>
        <tissue evidence="2">Whole specimen</tissue>
    </source>
</reference>
<evidence type="ECO:0000313" key="3">
    <source>
        <dbReference type="Proteomes" id="UP001347796"/>
    </source>
</evidence>
<evidence type="ECO:0000313" key="2">
    <source>
        <dbReference type="EMBL" id="KAK6168066.1"/>
    </source>
</evidence>
<dbReference type="Proteomes" id="UP001347796">
    <property type="component" value="Unassembled WGS sequence"/>
</dbReference>
<evidence type="ECO:0000256" key="1">
    <source>
        <dbReference type="SAM" id="MobiDB-lite"/>
    </source>
</evidence>
<feature type="compositionally biased region" description="Basic and acidic residues" evidence="1">
    <location>
        <begin position="135"/>
        <end position="144"/>
    </location>
</feature>
<protein>
    <submittedName>
        <fullName evidence="2">Uncharacterized protein</fullName>
    </submittedName>
</protein>
<comment type="caution">
    <text evidence="2">The sequence shown here is derived from an EMBL/GenBank/DDBJ whole genome shotgun (WGS) entry which is preliminary data.</text>
</comment>